<reference evidence="2 3" key="1">
    <citation type="submission" date="2020-01" db="EMBL/GenBank/DDBJ databases">
        <authorList>
            <person name="Sixt B."/>
            <person name="Schulz F."/>
            <person name="Kostanjsek R."/>
            <person name="Koestlbacher S."/>
            <person name="Collingro A."/>
            <person name="Toenshoff E."/>
            <person name="Horn M."/>
        </authorList>
    </citation>
    <scope>NUCLEOTIDE SEQUENCE [LARGE SCALE GENOMIC DNA]</scope>
    <source>
        <strain evidence="2 3">15C</strain>
    </source>
</reference>
<evidence type="ECO:0000256" key="1">
    <source>
        <dbReference type="SAM" id="Phobius"/>
    </source>
</evidence>
<keyword evidence="3" id="KW-1185">Reference proteome</keyword>
<keyword evidence="1" id="KW-1133">Transmembrane helix</keyword>
<evidence type="ECO:0000313" key="2">
    <source>
        <dbReference type="EMBL" id="QZA58178.1"/>
    </source>
</evidence>
<keyword evidence="1" id="KW-0472">Membrane</keyword>
<reference evidence="2 3" key="2">
    <citation type="submission" date="2021-05" db="EMBL/GenBank/DDBJ databases">
        <title>Ecology and evolution of chlamydial symbionts of arthropods.</title>
        <authorList>
            <person name="Halter T."/>
            <person name="Sixt B.S."/>
            <person name="Toenshoff E.R."/>
            <person name="Koestlbacher S."/>
            <person name="Schulz F."/>
            <person name="Kostanjsek R."/>
            <person name="Collingro A."/>
            <person name="Hendrickx F."/>
            <person name="Horn M."/>
        </authorList>
    </citation>
    <scope>NUCLEOTIDE SEQUENCE [LARGE SCALE GENOMIC DNA]</scope>
    <source>
        <strain evidence="2 3">15C</strain>
    </source>
</reference>
<keyword evidence="1" id="KW-0812">Transmembrane</keyword>
<name>A0ABX8Z031_9BACT</name>
<proteinExistence type="predicted"/>
<dbReference type="RefSeq" id="WP_194845886.1">
    <property type="nucleotide sequence ID" value="NZ_CP075585.1"/>
</dbReference>
<gene>
    <name evidence="2" type="ORF">RHAB15C_0000048</name>
</gene>
<organism evidence="2 3">
    <name type="scientific">Candidatus Rhabdochlamydia porcellionis</name>
    <dbReference type="NCBI Taxonomy" id="225148"/>
    <lineage>
        <taxon>Bacteria</taxon>
        <taxon>Pseudomonadati</taxon>
        <taxon>Chlamydiota</taxon>
        <taxon>Chlamydiia</taxon>
        <taxon>Parachlamydiales</taxon>
        <taxon>Candidatus Rhabdochlamydiaceae</taxon>
        <taxon>Candidatus Rhabdochlamydia</taxon>
    </lineage>
</organism>
<evidence type="ECO:0000313" key="3">
    <source>
        <dbReference type="Proteomes" id="UP000822862"/>
    </source>
</evidence>
<protein>
    <recommendedName>
        <fullName evidence="4">Tetratricopeptide repeat protein</fullName>
    </recommendedName>
</protein>
<sequence>MTKLKSEDSLPFGKAALAKIFFLDRSINRSKIAIYACSGIFVVMLAIYQFGSFQSKSPSVYREANAMYAKWRDPQAFNKLEKLVSLHPELQTKFGGLIAQRLLSIGETKRATAYMTKALERAQGLISPYYTRFSETTLLIVDNKLVVALEEAKKLKSDLEKDAFLWEQMDSQKRSGGLLYAYNLIRIAALERELGSKEGEKAAWEEILCNAGWSKIEEPVKTYDPKAYATLARNFQSGSFSLLDYIKQRKKELE</sequence>
<accession>A0ABX8Z031</accession>
<feature type="transmembrane region" description="Helical" evidence="1">
    <location>
        <begin position="32"/>
        <end position="51"/>
    </location>
</feature>
<dbReference type="Proteomes" id="UP000822862">
    <property type="component" value="Chromosome"/>
</dbReference>
<evidence type="ECO:0008006" key="4">
    <source>
        <dbReference type="Google" id="ProtNLM"/>
    </source>
</evidence>
<dbReference type="EMBL" id="CP075585">
    <property type="protein sequence ID" value="QZA58178.1"/>
    <property type="molecule type" value="Genomic_DNA"/>
</dbReference>